<dbReference type="SUPFAM" id="SSF53686">
    <property type="entry name" value="Tryptophan synthase beta subunit-like PLP-dependent enzymes"/>
    <property type="match status" value="1"/>
</dbReference>
<dbReference type="InterPro" id="IPR036052">
    <property type="entry name" value="TrpB-like_PALP_sf"/>
</dbReference>
<evidence type="ECO:0000313" key="2">
    <source>
        <dbReference type="Proteomes" id="UP000013111"/>
    </source>
</evidence>
<dbReference type="EMBL" id="CAPB01000022">
    <property type="protein sequence ID" value="CCO94121.1"/>
    <property type="molecule type" value="Genomic_DNA"/>
</dbReference>
<keyword evidence="1" id="KW-0378">Hydrolase</keyword>
<dbReference type="EC" id="3.5.99.7" evidence="1"/>
<comment type="caution">
    <text evidence="1">The sequence shown here is derived from an EMBL/GenBank/DDBJ whole genome shotgun (WGS) entry which is preliminary data.</text>
</comment>
<protein>
    <submittedName>
        <fullName evidence="1">1-aminocyclopropane-1-carboxylate deaminase</fullName>
        <ecNumber evidence="1">3.5.99.7</ecNumber>
    </submittedName>
</protein>
<reference evidence="1 2" key="1">
    <citation type="submission" date="2012-11" db="EMBL/GenBank/DDBJ databases">
        <authorList>
            <person name="Linke B."/>
        </authorList>
    </citation>
    <scope>NUCLEOTIDE SEQUENCE [LARGE SCALE GENOMIC DNA]</scope>
    <source>
        <strain evidence="2">CFBP 1232</strain>
    </source>
</reference>
<gene>
    <name evidence="1" type="ORF">BN437_2196</name>
</gene>
<reference evidence="1 2" key="2">
    <citation type="submission" date="2013-04" db="EMBL/GenBank/DDBJ databases">
        <title>Comparative genomics of 12 strains of Erwinia amylovora identifies a pan-genome with a large conserved core and provides insights into host specificity.</title>
        <authorList>
            <person name="Mann R.A."/>
            <person name="Smits T.H.M."/>
            <person name="Buehlmann A."/>
            <person name="Blom J."/>
            <person name="Goesmann A."/>
            <person name="Frey J.E."/>
            <person name="Plummer K.M."/>
            <person name="Beer S.V."/>
            <person name="Luck J."/>
            <person name="Duffy B."/>
            <person name="Rodoni B."/>
        </authorList>
    </citation>
    <scope>NUCLEOTIDE SEQUENCE [LARGE SCALE GENOMIC DNA]</scope>
    <source>
        <strain evidence="2">CFBP 1232</strain>
    </source>
</reference>
<dbReference type="AlphaFoldDB" id="A0A831ER48"/>
<evidence type="ECO:0000313" key="1">
    <source>
        <dbReference type="EMBL" id="CCO94121.1"/>
    </source>
</evidence>
<dbReference type="Gene3D" id="3.40.50.1100">
    <property type="match status" value="1"/>
</dbReference>
<dbReference type="GO" id="GO:0008660">
    <property type="term" value="F:1-aminocyclopropane-1-carboxylate deaminase activity"/>
    <property type="evidence" value="ECO:0007669"/>
    <property type="project" value="UniProtKB-EC"/>
</dbReference>
<dbReference type="Proteomes" id="UP000013111">
    <property type="component" value="Unassembled WGS sequence"/>
</dbReference>
<sequence>MKLLARLEGIFPDQVYTGKAVAGLFDGITQHRFRYQRPLLFVHTGAAGSSSLIG</sequence>
<name>A0A831ER48_ERWAM</name>
<proteinExistence type="predicted"/>
<accession>A0A831ER48</accession>
<organism evidence="1 2">
    <name type="scientific">Erwinia amylovora NBRC 12687 = CFBP 1232</name>
    <dbReference type="NCBI Taxonomy" id="1219359"/>
    <lineage>
        <taxon>Bacteria</taxon>
        <taxon>Pseudomonadati</taxon>
        <taxon>Pseudomonadota</taxon>
        <taxon>Gammaproteobacteria</taxon>
        <taxon>Enterobacterales</taxon>
        <taxon>Erwiniaceae</taxon>
        <taxon>Erwinia</taxon>
    </lineage>
</organism>